<evidence type="ECO:0000256" key="4">
    <source>
        <dbReference type="SAM" id="SignalP"/>
    </source>
</evidence>
<feature type="region of interest" description="Disordered" evidence="3">
    <location>
        <begin position="280"/>
        <end position="321"/>
    </location>
</feature>
<feature type="chain" id="PRO_5030554758" description="Plastid lipid-associated protein/fibrillin conserved domain-containing protein" evidence="4">
    <location>
        <begin position="22"/>
        <end position="321"/>
    </location>
</feature>
<feature type="signal peptide" evidence="4">
    <location>
        <begin position="1"/>
        <end position="21"/>
    </location>
</feature>
<keyword evidence="2" id="KW-0934">Plastid</keyword>
<reference evidence="6" key="1">
    <citation type="submission" date="2021-01" db="EMBL/GenBank/DDBJ databases">
        <authorList>
            <person name="Corre E."/>
            <person name="Pelletier E."/>
            <person name="Niang G."/>
            <person name="Scheremetjew M."/>
            <person name="Finn R."/>
            <person name="Kale V."/>
            <person name="Holt S."/>
            <person name="Cochrane G."/>
            <person name="Meng A."/>
            <person name="Brown T."/>
            <person name="Cohen L."/>
        </authorList>
    </citation>
    <scope>NUCLEOTIDE SEQUENCE</scope>
    <source>
        <strain evidence="6">CCMP1243</strain>
    </source>
</reference>
<organism evidence="6">
    <name type="scientific">Rhizochromulina marina</name>
    <dbReference type="NCBI Taxonomy" id="1034831"/>
    <lineage>
        <taxon>Eukaryota</taxon>
        <taxon>Sar</taxon>
        <taxon>Stramenopiles</taxon>
        <taxon>Ochrophyta</taxon>
        <taxon>Dictyochophyceae</taxon>
        <taxon>Rhizochromulinales</taxon>
        <taxon>Rhizochromulina</taxon>
    </lineage>
</organism>
<evidence type="ECO:0000313" key="6">
    <source>
        <dbReference type="EMBL" id="CAD9708467.1"/>
    </source>
</evidence>
<sequence length="321" mass="34176">MARVAAVLAVVALVCLPEGLCWVAPARVPGRARRPLVQRQGASGSPEGLQGLLEICASTDRGQAASPAERQEVEGLCSRVEASAPNLAGEELVAALEGRWKLVYASVQPYRSSPFFWGFRQLAEGLRSPVLADSFADAVFDITDGIPFKSVGPAQQTLTRGVTGDMALVSEVEIRASIFDALVPRTKSVMTTSASVSPRAEAGLLDVSLLKTEVKASSIASLLPFVDDLAFPTQDVFRYLRPDADAERVTMRNALGYGGVLRVVRSPSDELFVYVRAAKSPEDEDPLPARVIAQSSSWDEEAEKSETAVGSPVGDGESGKE</sequence>
<accession>A0A7S2SSL3</accession>
<evidence type="ECO:0000256" key="2">
    <source>
        <dbReference type="ARBA" id="ARBA00022640"/>
    </source>
</evidence>
<dbReference type="InterPro" id="IPR039633">
    <property type="entry name" value="PAP"/>
</dbReference>
<gene>
    <name evidence="6" type="ORF">RMAR1173_LOCUS19459</name>
</gene>
<dbReference type="GO" id="GO:0009536">
    <property type="term" value="C:plastid"/>
    <property type="evidence" value="ECO:0007669"/>
    <property type="project" value="UniProtKB-SubCell"/>
</dbReference>
<dbReference type="Pfam" id="PF04755">
    <property type="entry name" value="PAP_fibrillin"/>
    <property type="match status" value="1"/>
</dbReference>
<feature type="domain" description="Plastid lipid-associated protein/fibrillin conserved" evidence="5">
    <location>
        <begin position="51"/>
        <end position="109"/>
    </location>
</feature>
<evidence type="ECO:0000256" key="1">
    <source>
        <dbReference type="ARBA" id="ARBA00004474"/>
    </source>
</evidence>
<evidence type="ECO:0000256" key="3">
    <source>
        <dbReference type="SAM" id="MobiDB-lite"/>
    </source>
</evidence>
<dbReference type="PANTHER" id="PTHR31906">
    <property type="entry name" value="PLASTID-LIPID-ASSOCIATED PROTEIN 4, CHLOROPLASTIC-RELATED"/>
    <property type="match status" value="1"/>
</dbReference>
<protein>
    <recommendedName>
        <fullName evidence="5">Plastid lipid-associated protein/fibrillin conserved domain-containing protein</fullName>
    </recommendedName>
</protein>
<dbReference type="EMBL" id="HBHJ01029377">
    <property type="protein sequence ID" value="CAD9708467.1"/>
    <property type="molecule type" value="Transcribed_RNA"/>
</dbReference>
<dbReference type="AlphaFoldDB" id="A0A7S2SSL3"/>
<name>A0A7S2SSL3_9STRA</name>
<keyword evidence="4" id="KW-0732">Signal</keyword>
<comment type="subcellular location">
    <subcellularLocation>
        <location evidence="1">Plastid</location>
    </subcellularLocation>
</comment>
<evidence type="ECO:0000259" key="5">
    <source>
        <dbReference type="Pfam" id="PF04755"/>
    </source>
</evidence>
<proteinExistence type="predicted"/>
<dbReference type="InterPro" id="IPR006843">
    <property type="entry name" value="PAP/fibrillin_dom"/>
</dbReference>